<evidence type="ECO:0000256" key="1">
    <source>
        <dbReference type="SAM" id="MobiDB-lite"/>
    </source>
</evidence>
<proteinExistence type="predicted"/>
<comment type="caution">
    <text evidence="2">The sequence shown here is derived from an EMBL/GenBank/DDBJ whole genome shotgun (WGS) entry which is preliminary data.</text>
</comment>
<accession>A0A9W8TST2</accession>
<dbReference type="Proteomes" id="UP001142393">
    <property type="component" value="Unassembled WGS sequence"/>
</dbReference>
<gene>
    <name evidence="3" type="ORF">DFH05DRAFT_1524195</name>
    <name evidence="2" type="ORF">DFH05DRAFT_1530983</name>
</gene>
<sequence length="239" mass="26825">MSLPPSYRHRLLHAFGPPLGSVGPIRSSTPRPARRPSPYPSPPASSARPHLDSSDDEFETSCFNDVCVLDSDDEQEQTPQTPSKKVRFQPSRGTPPCTSGTSNSQDEDTDEENDGKIAKPKGEVGRPNRGGYNLRITLGWEDARYEKVKTFINDLVDNNLDGRVPMSEQALVNVQTVREKAIAKFSFLEEYREHWVVNDFIKTRLKVRKTALEKKEGAKAIAEIKERNEKKKRSASMGN</sequence>
<name>A0A9W8TST2_9AGAR</name>
<reference evidence="2 4" key="2">
    <citation type="journal article" date="2023" name="Proc. Natl. Acad. Sci. U.S.A.">
        <title>A global phylogenomic analysis of the shiitake genus Lentinula.</title>
        <authorList>
            <person name="Sierra-Patev S."/>
            <person name="Min B."/>
            <person name="Naranjo-Ortiz M."/>
            <person name="Looney B."/>
            <person name="Konkel Z."/>
            <person name="Slot J.C."/>
            <person name="Sakamoto Y."/>
            <person name="Steenwyk J.L."/>
            <person name="Rokas A."/>
            <person name="Carro J."/>
            <person name="Camarero S."/>
            <person name="Ferreira P."/>
            <person name="Molpeceres G."/>
            <person name="Ruiz-Duenas F.J."/>
            <person name="Serrano A."/>
            <person name="Henrissat B."/>
            <person name="Drula E."/>
            <person name="Hughes K.W."/>
            <person name="Mata J.L."/>
            <person name="Ishikawa N.K."/>
            <person name="Vargas-Isla R."/>
            <person name="Ushijima S."/>
            <person name="Smith C.A."/>
            <person name="Donoghue J."/>
            <person name="Ahrendt S."/>
            <person name="Andreopoulos W."/>
            <person name="He G."/>
            <person name="LaButti K."/>
            <person name="Lipzen A."/>
            <person name="Ng V."/>
            <person name="Riley R."/>
            <person name="Sandor L."/>
            <person name="Barry K."/>
            <person name="Martinez A.T."/>
            <person name="Xiao Y."/>
            <person name="Gibbons J.G."/>
            <person name="Terashima K."/>
            <person name="Grigoriev I.V."/>
            <person name="Hibbett D."/>
        </authorList>
    </citation>
    <scope>NUCLEOTIDE SEQUENCE [LARGE SCALE GENOMIC DNA]</scope>
    <source>
        <strain evidence="2 4">TFB7810</strain>
    </source>
</reference>
<protein>
    <submittedName>
        <fullName evidence="2">Uncharacterized protein</fullName>
    </submittedName>
</protein>
<feature type="region of interest" description="Disordered" evidence="1">
    <location>
        <begin position="1"/>
        <end position="132"/>
    </location>
</feature>
<evidence type="ECO:0000313" key="3">
    <source>
        <dbReference type="EMBL" id="KAJ3744578.1"/>
    </source>
</evidence>
<keyword evidence="4" id="KW-1185">Reference proteome</keyword>
<feature type="compositionally biased region" description="Basic and acidic residues" evidence="1">
    <location>
        <begin position="114"/>
        <end position="126"/>
    </location>
</feature>
<dbReference type="AlphaFoldDB" id="A0A9W8TST2"/>
<evidence type="ECO:0000313" key="4">
    <source>
        <dbReference type="Proteomes" id="UP001142393"/>
    </source>
</evidence>
<dbReference type="EMBL" id="JANVFU010000006">
    <property type="protein sequence ID" value="KAJ3744578.1"/>
    <property type="molecule type" value="Genomic_DNA"/>
</dbReference>
<reference evidence="2" key="1">
    <citation type="submission" date="2022-08" db="EMBL/GenBank/DDBJ databases">
        <authorList>
            <consortium name="DOE Joint Genome Institute"/>
            <person name="Min B."/>
            <person name="Sierra-Patev S."/>
            <person name="Naranjo-Ortiz M."/>
            <person name="Looney B."/>
            <person name="Konkel Z."/>
            <person name="Slot J.C."/>
            <person name="Sakamoto Y."/>
            <person name="Steenwyk J.L."/>
            <person name="Rokas A."/>
            <person name="Carro J."/>
            <person name="Camarero S."/>
            <person name="Ferreira P."/>
            <person name="Molpeceres G."/>
            <person name="Ruiz-duenas F.J."/>
            <person name="Serrano A."/>
            <person name="Henrissat B."/>
            <person name="Drula E."/>
            <person name="Hughes K.W."/>
            <person name="Mata J.L."/>
            <person name="Ishikawa N.K."/>
            <person name="Vargas-Isla R."/>
            <person name="Ushijima S."/>
            <person name="Smith C.A."/>
            <person name="Ahrendt S."/>
            <person name="Andreopoulos W."/>
            <person name="He G."/>
            <person name="LaButti K."/>
            <person name="Lipzen A."/>
            <person name="Ng V."/>
            <person name="Riley R."/>
            <person name="Sandor L."/>
            <person name="Barry K."/>
            <person name="Martinez A.T."/>
            <person name="Xiao Y."/>
            <person name="Gibbons J.G."/>
            <person name="Terashima K."/>
            <person name="Hibbett D.S."/>
            <person name="Grigoriev I.V."/>
        </authorList>
    </citation>
    <scope>NUCLEOTIDE SEQUENCE</scope>
    <source>
        <strain evidence="2">TFB7810</strain>
    </source>
</reference>
<organism evidence="2 4">
    <name type="scientific">Lentinula detonsa</name>
    <dbReference type="NCBI Taxonomy" id="2804962"/>
    <lineage>
        <taxon>Eukaryota</taxon>
        <taxon>Fungi</taxon>
        <taxon>Dikarya</taxon>
        <taxon>Basidiomycota</taxon>
        <taxon>Agaricomycotina</taxon>
        <taxon>Agaricomycetes</taxon>
        <taxon>Agaricomycetidae</taxon>
        <taxon>Agaricales</taxon>
        <taxon>Marasmiineae</taxon>
        <taxon>Omphalotaceae</taxon>
        <taxon>Lentinula</taxon>
    </lineage>
</organism>
<dbReference type="EMBL" id="JANVFU010000022">
    <property type="protein sequence ID" value="KAJ3738827.1"/>
    <property type="molecule type" value="Genomic_DNA"/>
</dbReference>
<evidence type="ECO:0000313" key="2">
    <source>
        <dbReference type="EMBL" id="KAJ3738827.1"/>
    </source>
</evidence>